<evidence type="ECO:0000256" key="8">
    <source>
        <dbReference type="SAM" id="MobiDB-lite"/>
    </source>
</evidence>
<dbReference type="InterPro" id="IPR051446">
    <property type="entry name" value="HTH_trans_reg/aminotransferase"/>
</dbReference>
<feature type="compositionally biased region" description="Basic and acidic residues" evidence="8">
    <location>
        <begin position="1"/>
        <end position="12"/>
    </location>
</feature>
<feature type="region of interest" description="Disordered" evidence="8">
    <location>
        <begin position="92"/>
        <end position="112"/>
    </location>
</feature>
<gene>
    <name evidence="10" type="ORF">JI739_17200</name>
</gene>
<dbReference type="Gene3D" id="3.40.640.10">
    <property type="entry name" value="Type I PLP-dependent aspartate aminotransferase-like (Major domain)"/>
    <property type="match status" value="1"/>
</dbReference>
<dbReference type="Proteomes" id="UP000613011">
    <property type="component" value="Unassembled WGS sequence"/>
</dbReference>
<dbReference type="Gene3D" id="3.90.1150.10">
    <property type="entry name" value="Aspartate Aminotransferase, domain 1"/>
    <property type="match status" value="1"/>
</dbReference>
<feature type="domain" description="HTH gntR-type" evidence="9">
    <location>
        <begin position="26"/>
        <end position="94"/>
    </location>
</feature>
<evidence type="ECO:0000256" key="6">
    <source>
        <dbReference type="ARBA" id="ARBA00023125"/>
    </source>
</evidence>
<evidence type="ECO:0000256" key="4">
    <source>
        <dbReference type="ARBA" id="ARBA00022898"/>
    </source>
</evidence>
<feature type="region of interest" description="Disordered" evidence="8">
    <location>
        <begin position="1"/>
        <end position="24"/>
    </location>
</feature>
<comment type="similarity">
    <text evidence="1">In the C-terminal section; belongs to the class-I pyridoxal-phosphate-dependent aminotransferase family.</text>
</comment>
<dbReference type="EMBL" id="JAEQNA010000007">
    <property type="protein sequence ID" value="MBL0422090.1"/>
    <property type="molecule type" value="Genomic_DNA"/>
</dbReference>
<dbReference type="CDD" id="cd07377">
    <property type="entry name" value="WHTH_GntR"/>
    <property type="match status" value="1"/>
</dbReference>
<evidence type="ECO:0000256" key="3">
    <source>
        <dbReference type="ARBA" id="ARBA00022679"/>
    </source>
</evidence>
<dbReference type="PROSITE" id="PS50949">
    <property type="entry name" value="HTH_GNTR"/>
    <property type="match status" value="1"/>
</dbReference>
<accession>A0A937D4U6</accession>
<dbReference type="GO" id="GO:0003700">
    <property type="term" value="F:DNA-binding transcription factor activity"/>
    <property type="evidence" value="ECO:0007669"/>
    <property type="project" value="InterPro"/>
</dbReference>
<organism evidence="10 11">
    <name type="scientific">Ramlibacter aurantiacus</name>
    <dbReference type="NCBI Taxonomy" id="2801330"/>
    <lineage>
        <taxon>Bacteria</taxon>
        <taxon>Pseudomonadati</taxon>
        <taxon>Pseudomonadota</taxon>
        <taxon>Betaproteobacteria</taxon>
        <taxon>Burkholderiales</taxon>
        <taxon>Comamonadaceae</taxon>
        <taxon>Ramlibacter</taxon>
    </lineage>
</organism>
<dbReference type="GO" id="GO:0008483">
    <property type="term" value="F:transaminase activity"/>
    <property type="evidence" value="ECO:0007669"/>
    <property type="project" value="UniProtKB-KW"/>
</dbReference>
<keyword evidence="6" id="KW-0238">DNA-binding</keyword>
<dbReference type="InterPro" id="IPR036388">
    <property type="entry name" value="WH-like_DNA-bd_sf"/>
</dbReference>
<evidence type="ECO:0000259" key="9">
    <source>
        <dbReference type="PROSITE" id="PS50949"/>
    </source>
</evidence>
<dbReference type="AlphaFoldDB" id="A0A937D4U6"/>
<dbReference type="SMART" id="SM00345">
    <property type="entry name" value="HTH_GNTR"/>
    <property type="match status" value="1"/>
</dbReference>
<dbReference type="Pfam" id="PF00155">
    <property type="entry name" value="Aminotran_1_2"/>
    <property type="match status" value="1"/>
</dbReference>
<dbReference type="InterPro" id="IPR015422">
    <property type="entry name" value="PyrdxlP-dep_Trfase_small"/>
</dbReference>
<keyword evidence="4" id="KW-0663">Pyridoxal phosphate</keyword>
<sequence length="499" mass="55005">MPKDQAEAEQVTRRTGLKPAPGAGSAKLYEQMAADLEDMIRRGLLGPGDRLPSVRFLSRSRGISLSTVFQACYLLEARGLIRSRERSGWFVTGAPLSRPPQPDAISCPPTEARTPDTGEMIFSILQGVRKRDSAGLASPFPSPSLFPLGRLSQAFSRAGRSMHPDQVHDDLTPGNARLVRHIARCYQVQGIAVGEQEIIITNGALEALHLCLGSLTRPGDAVVVESPTFYGSLQALETLGLRAVQVPTHPAEGIDLTALEPALRRHAPRACWLMPNFQNPLGSLMPRERKRELVELLARYDIPLIEDDVYGELFFDQERPPPARFFDTSGRVLHCSSFSKCLAPGFRIGWVAAGRHAHDIAKRKLALSVSTSLPPQLALAEYLDHAGFQRHLHRLRARLASQQADMADAVHRHFPAGTVATRPRGGYFLWVQLPPMFDALRLYQEATAQGICIAPGPLFSVDQEFRNCLRLNYSCEVEGRVQHALVTLGRLLSHQRAPG</sequence>
<evidence type="ECO:0000256" key="2">
    <source>
        <dbReference type="ARBA" id="ARBA00022576"/>
    </source>
</evidence>
<keyword evidence="5" id="KW-0805">Transcription regulation</keyword>
<comment type="caution">
    <text evidence="10">The sequence shown here is derived from an EMBL/GenBank/DDBJ whole genome shotgun (WGS) entry which is preliminary data.</text>
</comment>
<protein>
    <submittedName>
        <fullName evidence="10">PLP-dependent aminotransferase family protein</fullName>
    </submittedName>
</protein>
<proteinExistence type="inferred from homology"/>
<keyword evidence="3" id="KW-0808">Transferase</keyword>
<name>A0A937D4U6_9BURK</name>
<keyword evidence="2 10" id="KW-0032">Aminotransferase</keyword>
<reference evidence="10" key="1">
    <citation type="submission" date="2021-01" db="EMBL/GenBank/DDBJ databases">
        <title>Ramlibacter sp. strain AW1 16S ribosomal RNA gene Genome sequencing and assembly.</title>
        <authorList>
            <person name="Kang M."/>
        </authorList>
    </citation>
    <scope>NUCLEOTIDE SEQUENCE</scope>
    <source>
        <strain evidence="10">AW1</strain>
    </source>
</reference>
<dbReference type="InterPro" id="IPR015421">
    <property type="entry name" value="PyrdxlP-dep_Trfase_major"/>
</dbReference>
<evidence type="ECO:0000313" key="10">
    <source>
        <dbReference type="EMBL" id="MBL0422090.1"/>
    </source>
</evidence>
<evidence type="ECO:0000256" key="7">
    <source>
        <dbReference type="ARBA" id="ARBA00023163"/>
    </source>
</evidence>
<dbReference type="GO" id="GO:0030170">
    <property type="term" value="F:pyridoxal phosphate binding"/>
    <property type="evidence" value="ECO:0007669"/>
    <property type="project" value="InterPro"/>
</dbReference>
<dbReference type="Pfam" id="PF00392">
    <property type="entry name" value="GntR"/>
    <property type="match status" value="1"/>
</dbReference>
<dbReference type="Gene3D" id="1.10.10.10">
    <property type="entry name" value="Winged helix-like DNA-binding domain superfamily/Winged helix DNA-binding domain"/>
    <property type="match status" value="1"/>
</dbReference>
<dbReference type="FunFam" id="3.40.640.10:FF:000023">
    <property type="entry name" value="Transcriptional regulator, GntR family"/>
    <property type="match status" value="1"/>
</dbReference>
<dbReference type="PANTHER" id="PTHR46577">
    <property type="entry name" value="HTH-TYPE TRANSCRIPTIONAL REGULATORY PROTEIN GABR"/>
    <property type="match status" value="1"/>
</dbReference>
<dbReference type="PANTHER" id="PTHR46577:SF2">
    <property type="entry name" value="TRANSCRIPTIONAL REGULATORY PROTEIN"/>
    <property type="match status" value="1"/>
</dbReference>
<keyword evidence="11" id="KW-1185">Reference proteome</keyword>
<dbReference type="InterPro" id="IPR015424">
    <property type="entry name" value="PyrdxlP-dep_Trfase"/>
</dbReference>
<evidence type="ECO:0000256" key="1">
    <source>
        <dbReference type="ARBA" id="ARBA00005384"/>
    </source>
</evidence>
<evidence type="ECO:0000313" key="11">
    <source>
        <dbReference type="Proteomes" id="UP000613011"/>
    </source>
</evidence>
<keyword evidence="7" id="KW-0804">Transcription</keyword>
<dbReference type="GO" id="GO:0003677">
    <property type="term" value="F:DNA binding"/>
    <property type="evidence" value="ECO:0007669"/>
    <property type="project" value="UniProtKB-KW"/>
</dbReference>
<dbReference type="SUPFAM" id="SSF53383">
    <property type="entry name" value="PLP-dependent transferases"/>
    <property type="match status" value="1"/>
</dbReference>
<dbReference type="InterPro" id="IPR004839">
    <property type="entry name" value="Aminotransferase_I/II_large"/>
</dbReference>
<dbReference type="InterPro" id="IPR036390">
    <property type="entry name" value="WH_DNA-bd_sf"/>
</dbReference>
<dbReference type="InterPro" id="IPR000524">
    <property type="entry name" value="Tscrpt_reg_HTH_GntR"/>
</dbReference>
<evidence type="ECO:0000256" key="5">
    <source>
        <dbReference type="ARBA" id="ARBA00023015"/>
    </source>
</evidence>
<dbReference type="CDD" id="cd00609">
    <property type="entry name" value="AAT_like"/>
    <property type="match status" value="1"/>
</dbReference>
<dbReference type="SUPFAM" id="SSF46785">
    <property type="entry name" value="Winged helix' DNA-binding domain"/>
    <property type="match status" value="1"/>
</dbReference>